<accession>Q2J9K0</accession>
<keyword evidence="3" id="KW-1185">Reference proteome</keyword>
<dbReference type="KEGG" id="fra:Francci3_2680"/>
<dbReference type="Pfam" id="PF01385">
    <property type="entry name" value="OrfB_IS605"/>
    <property type="match status" value="1"/>
</dbReference>
<dbReference type="HOGENOM" id="CLU_1208331_0_0_11"/>
<evidence type="ECO:0000313" key="3">
    <source>
        <dbReference type="Proteomes" id="UP000001937"/>
    </source>
</evidence>
<protein>
    <submittedName>
        <fullName evidence="2">Transposase and inactivated derivatives-like</fullName>
    </submittedName>
</protein>
<dbReference type="NCBIfam" id="NF040570">
    <property type="entry name" value="guided_TnpB"/>
    <property type="match status" value="1"/>
</dbReference>
<dbReference type="STRING" id="106370.Francci3_2680"/>
<dbReference type="AlphaFoldDB" id="Q2J9K0"/>
<gene>
    <name evidence="2" type="ordered locus">Francci3_2680</name>
</gene>
<dbReference type="PhylomeDB" id="Q2J9K0"/>
<organism evidence="2 3">
    <name type="scientific">Frankia casuarinae (strain DSM 45818 / CECT 9043 / HFP020203 / CcI3)</name>
    <dbReference type="NCBI Taxonomy" id="106370"/>
    <lineage>
        <taxon>Bacteria</taxon>
        <taxon>Bacillati</taxon>
        <taxon>Actinomycetota</taxon>
        <taxon>Actinomycetes</taxon>
        <taxon>Frankiales</taxon>
        <taxon>Frankiaceae</taxon>
        <taxon>Frankia</taxon>
    </lineage>
</organism>
<sequence length="229" mass="24792">MLSCDDVPAAVVEPTGAVVGLDVGVASLVTTSNGDHYGNPRFLERSAERLADAQRDLSRKKWGSKRRKKAVARVAARSRAVARQRVDLANKTALELVRDHDLIAVEKLNIKSMVKRAAPKPDPDRPGAFLPNGQAAKTGLNTSILDAGWGVFFNVPRAKAESAGRTVVEVNARRTWVTWVASANQRSTSTACSRLVSFRCHRPPSATQPPTVRDAHAELSIVARKGSLR</sequence>
<name>Q2J9K0_FRACC</name>
<dbReference type="RefSeq" id="WP_011437077.1">
    <property type="nucleotide sequence ID" value="NC_007777.1"/>
</dbReference>
<evidence type="ECO:0000259" key="1">
    <source>
        <dbReference type="Pfam" id="PF01385"/>
    </source>
</evidence>
<feature type="domain" description="Probable transposase IS891/IS1136/IS1341" evidence="1">
    <location>
        <begin position="12"/>
        <end position="116"/>
    </location>
</feature>
<dbReference type="Proteomes" id="UP000001937">
    <property type="component" value="Chromosome"/>
</dbReference>
<dbReference type="InterPro" id="IPR001959">
    <property type="entry name" value="Transposase"/>
</dbReference>
<dbReference type="eggNOG" id="COG0675">
    <property type="taxonomic scope" value="Bacteria"/>
</dbReference>
<dbReference type="EMBL" id="CP000249">
    <property type="protein sequence ID" value="ABD12042.1"/>
    <property type="molecule type" value="Genomic_DNA"/>
</dbReference>
<reference evidence="2 3" key="1">
    <citation type="journal article" date="2007" name="Genome Res.">
        <title>Genome characteristics of facultatively symbiotic Frankia sp. strains reflect host range and host plant biogeography.</title>
        <authorList>
            <person name="Normand P."/>
            <person name="Lapierre P."/>
            <person name="Tisa L.S."/>
            <person name="Gogarten J.P."/>
            <person name="Alloisio N."/>
            <person name="Bagnarol E."/>
            <person name="Bassi C.A."/>
            <person name="Berry A.M."/>
            <person name="Bickhart D.M."/>
            <person name="Choisne N."/>
            <person name="Couloux A."/>
            <person name="Cournoyer B."/>
            <person name="Cruveiller S."/>
            <person name="Daubin V."/>
            <person name="Demange N."/>
            <person name="Francino M.P."/>
            <person name="Goltsman E."/>
            <person name="Huang Y."/>
            <person name="Kopp O.R."/>
            <person name="Labarre L."/>
            <person name="Lapidus A."/>
            <person name="Lavire C."/>
            <person name="Marechal J."/>
            <person name="Martinez M."/>
            <person name="Mastronunzio J.E."/>
            <person name="Mullin B.C."/>
            <person name="Niemann J."/>
            <person name="Pujic P."/>
            <person name="Rawnsley T."/>
            <person name="Rouy Z."/>
            <person name="Schenowitz C."/>
            <person name="Sellstedt A."/>
            <person name="Tavares F."/>
            <person name="Tomkins J.P."/>
            <person name="Vallenet D."/>
            <person name="Valverde C."/>
            <person name="Wall L.G."/>
            <person name="Wang Y."/>
            <person name="Medigue C."/>
            <person name="Benson D.R."/>
        </authorList>
    </citation>
    <scope>NUCLEOTIDE SEQUENCE [LARGE SCALE GENOMIC DNA]</scope>
    <source>
        <strain evidence="3">DSM 45818 / CECT 9043 / CcI3</strain>
    </source>
</reference>
<evidence type="ECO:0000313" key="2">
    <source>
        <dbReference type="EMBL" id="ABD12042.1"/>
    </source>
</evidence>
<proteinExistence type="predicted"/>